<dbReference type="PANTHER" id="PTHR23088:SF50">
    <property type="entry name" value="HYDROLASE YHCX"/>
    <property type="match status" value="1"/>
</dbReference>
<accession>A0A1J0KU79</accession>
<dbReference type="EMBL" id="CP009654">
    <property type="protein sequence ID" value="APC97325.1"/>
    <property type="molecule type" value="Genomic_DNA"/>
</dbReference>
<organism evidence="3 4">
    <name type="scientific">Francisella frigiditurris</name>
    <dbReference type="NCBI Taxonomy" id="1542390"/>
    <lineage>
        <taxon>Bacteria</taxon>
        <taxon>Pseudomonadati</taxon>
        <taxon>Pseudomonadota</taxon>
        <taxon>Gammaproteobacteria</taxon>
        <taxon>Thiotrichales</taxon>
        <taxon>Francisellaceae</taxon>
        <taxon>Francisella</taxon>
    </lineage>
</organism>
<evidence type="ECO:0000259" key="2">
    <source>
        <dbReference type="PROSITE" id="PS50263"/>
    </source>
</evidence>
<dbReference type="PROSITE" id="PS50263">
    <property type="entry name" value="CN_HYDROLASE"/>
    <property type="match status" value="1"/>
</dbReference>
<dbReference type="InterPro" id="IPR036526">
    <property type="entry name" value="C-N_Hydrolase_sf"/>
</dbReference>
<dbReference type="GO" id="GO:0016787">
    <property type="term" value="F:hydrolase activity"/>
    <property type="evidence" value="ECO:0007669"/>
    <property type="project" value="UniProtKB-KW"/>
</dbReference>
<evidence type="ECO:0000256" key="1">
    <source>
        <dbReference type="SAM" id="SignalP"/>
    </source>
</evidence>
<keyword evidence="4" id="KW-1185">Reference proteome</keyword>
<protein>
    <submittedName>
        <fullName evidence="3">Carbon-nitrogen hydrolase family protein</fullName>
    </submittedName>
</protein>
<dbReference type="AlphaFoldDB" id="A0A1J0KU79"/>
<dbReference type="RefSeq" id="WP_071664071.1">
    <property type="nucleotide sequence ID" value="NZ_CP009654.1"/>
</dbReference>
<gene>
    <name evidence="3" type="ORF">KX01_1156</name>
</gene>
<sequence>MSKITKILFIAVAIFFANSVFAEKVKVAAIQLTAKQQSLDELESTITKYATDAKAQGANVIVFPEDDMLNLVYDKPWKKDSLIELAKQYDDLKTFISSLSRKLDVYIIGGTTAQVKANGKLYNTALIGIPSGYVIEHDKIYLTPGEVKVGYDGSGNDILVLNTKYGRIAILICYTSEFANISYALGQVEPDLIIVPSYTDNIYGLNRVHTAIRMLTIQNYAYGLVVGMVSNRDINNLEGADGVAQMLFLTPQQKDFPVGEMAKGKFNQEQMLIETFDIDKLHSTRKEFEAYPNKDALDTQKTISIKTIGFK</sequence>
<evidence type="ECO:0000313" key="3">
    <source>
        <dbReference type="EMBL" id="APC97325.1"/>
    </source>
</evidence>
<proteinExistence type="predicted"/>
<dbReference type="KEGG" id="frc:KX01_1156"/>
<dbReference type="Pfam" id="PF00795">
    <property type="entry name" value="CN_hydrolase"/>
    <property type="match status" value="1"/>
</dbReference>
<dbReference type="STRING" id="1542390.KX01_1156"/>
<feature type="chain" id="PRO_5009614051" evidence="1">
    <location>
        <begin position="23"/>
        <end position="311"/>
    </location>
</feature>
<dbReference type="Gene3D" id="3.60.110.10">
    <property type="entry name" value="Carbon-nitrogen hydrolase"/>
    <property type="match status" value="1"/>
</dbReference>
<dbReference type="Proteomes" id="UP000182521">
    <property type="component" value="Chromosome"/>
</dbReference>
<reference evidence="4" key="1">
    <citation type="submission" date="2014-10" db="EMBL/GenBank/DDBJ databases">
        <authorList>
            <person name="Kuske C.R."/>
            <person name="Challacombe J.F."/>
            <person name="Daligault H.E."/>
            <person name="Davenport K.W."/>
            <person name="Johnson S.L."/>
            <person name="Siddaramappa S."/>
            <person name="Petersen J.M."/>
        </authorList>
    </citation>
    <scope>NUCLEOTIDE SEQUENCE [LARGE SCALE GENOMIC DNA]</scope>
    <source>
        <strain evidence="4">CA97-1460</strain>
    </source>
</reference>
<keyword evidence="3" id="KW-0378">Hydrolase</keyword>
<name>A0A1J0KU79_9GAMM</name>
<feature type="signal peptide" evidence="1">
    <location>
        <begin position="1"/>
        <end position="22"/>
    </location>
</feature>
<keyword evidence="1" id="KW-0732">Signal</keyword>
<dbReference type="InterPro" id="IPR003010">
    <property type="entry name" value="C-N_Hydrolase"/>
</dbReference>
<feature type="domain" description="CN hydrolase" evidence="2">
    <location>
        <begin position="25"/>
        <end position="280"/>
    </location>
</feature>
<dbReference type="SUPFAM" id="SSF56317">
    <property type="entry name" value="Carbon-nitrogen hydrolase"/>
    <property type="match status" value="1"/>
</dbReference>
<dbReference type="PANTHER" id="PTHR23088">
    <property type="entry name" value="NITRILASE-RELATED"/>
    <property type="match status" value="1"/>
</dbReference>
<evidence type="ECO:0000313" key="4">
    <source>
        <dbReference type="Proteomes" id="UP000182521"/>
    </source>
</evidence>